<dbReference type="SUPFAM" id="SSF46689">
    <property type="entry name" value="Homeodomain-like"/>
    <property type="match status" value="1"/>
</dbReference>
<evidence type="ECO:0000256" key="6">
    <source>
        <dbReference type="ARBA" id="ARBA00023015"/>
    </source>
</evidence>
<keyword evidence="2" id="KW-0678">Repressor</keyword>
<dbReference type="OrthoDB" id="5916873at2759"/>
<keyword evidence="13" id="KW-1185">Reference proteome</keyword>
<feature type="compositionally biased region" description="Polar residues" evidence="10">
    <location>
        <begin position="425"/>
        <end position="449"/>
    </location>
</feature>
<dbReference type="PANTHER" id="PTHR10865:SF28">
    <property type="entry name" value="ELM2 DOMAIN-CONTAINING PROTEIN"/>
    <property type="match status" value="1"/>
</dbReference>
<evidence type="ECO:0000256" key="9">
    <source>
        <dbReference type="ARBA" id="ARBA00023242"/>
    </source>
</evidence>
<evidence type="ECO:0000256" key="8">
    <source>
        <dbReference type="ARBA" id="ARBA00023163"/>
    </source>
</evidence>
<dbReference type="AlphaFoldDB" id="A0A6P6XSQ2"/>
<keyword evidence="6" id="KW-0805">Transcription regulation</keyword>
<evidence type="ECO:0000256" key="5">
    <source>
        <dbReference type="ARBA" id="ARBA00022833"/>
    </source>
</evidence>
<evidence type="ECO:0000256" key="1">
    <source>
        <dbReference type="ARBA" id="ARBA00004123"/>
    </source>
</evidence>
<dbReference type="Proteomes" id="UP000515146">
    <property type="component" value="Unplaced"/>
</dbReference>
<keyword evidence="9" id="KW-0539">Nucleus</keyword>
<reference evidence="14" key="1">
    <citation type="submission" date="2025-08" db="UniProtKB">
        <authorList>
            <consortium name="RefSeq"/>
        </authorList>
    </citation>
    <scope>IDENTIFICATION</scope>
    <source>
        <strain evidence="14">Airmid</strain>
    </source>
</reference>
<dbReference type="GO" id="GO:0003714">
    <property type="term" value="F:transcription corepressor activity"/>
    <property type="evidence" value="ECO:0007669"/>
    <property type="project" value="TreeGrafter"/>
</dbReference>
<dbReference type="CDD" id="cd11661">
    <property type="entry name" value="SANT_MTA3_like"/>
    <property type="match status" value="1"/>
</dbReference>
<keyword evidence="4" id="KW-0863">Zinc-finger</keyword>
<proteinExistence type="predicted"/>
<dbReference type="GO" id="GO:0008270">
    <property type="term" value="F:zinc ion binding"/>
    <property type="evidence" value="ECO:0007669"/>
    <property type="project" value="UniProtKB-KW"/>
</dbReference>
<feature type="compositionally biased region" description="Basic and acidic residues" evidence="10">
    <location>
        <begin position="63"/>
        <end position="77"/>
    </location>
</feature>
<dbReference type="InterPro" id="IPR009057">
    <property type="entry name" value="Homeodomain-like_sf"/>
</dbReference>
<dbReference type="GO" id="GO:0000122">
    <property type="term" value="P:negative regulation of transcription by RNA polymerase II"/>
    <property type="evidence" value="ECO:0007669"/>
    <property type="project" value="TreeGrafter"/>
</dbReference>
<keyword evidence="7" id="KW-0238">DNA-binding</keyword>
<dbReference type="PROSITE" id="PS51293">
    <property type="entry name" value="SANT"/>
    <property type="match status" value="1"/>
</dbReference>
<dbReference type="SMART" id="SM00717">
    <property type="entry name" value="SANT"/>
    <property type="match status" value="1"/>
</dbReference>
<dbReference type="KEGG" id="dpte:113790900"/>
<comment type="subcellular location">
    <subcellularLocation>
        <location evidence="1">Nucleus</location>
    </subcellularLocation>
</comment>
<dbReference type="GO" id="GO:0005654">
    <property type="term" value="C:nucleoplasm"/>
    <property type="evidence" value="ECO:0007669"/>
    <property type="project" value="TreeGrafter"/>
</dbReference>
<protein>
    <submittedName>
        <fullName evidence="14">Mesoderm induction early response protein 1-like isoform X1</fullName>
    </submittedName>
</protein>
<dbReference type="InterPro" id="IPR000949">
    <property type="entry name" value="ELM2_dom"/>
</dbReference>
<feature type="compositionally biased region" description="Low complexity" evidence="10">
    <location>
        <begin position="357"/>
        <end position="392"/>
    </location>
</feature>
<dbReference type="InterPro" id="IPR045787">
    <property type="entry name" value="MIER1/3_C"/>
</dbReference>
<dbReference type="Gene3D" id="4.10.1240.50">
    <property type="match status" value="1"/>
</dbReference>
<dbReference type="InterPro" id="IPR017884">
    <property type="entry name" value="SANT_dom"/>
</dbReference>
<evidence type="ECO:0000256" key="7">
    <source>
        <dbReference type="ARBA" id="ARBA00023125"/>
    </source>
</evidence>
<organism evidence="13 14">
    <name type="scientific">Dermatophagoides pteronyssinus</name>
    <name type="common">European house dust mite</name>
    <dbReference type="NCBI Taxonomy" id="6956"/>
    <lineage>
        <taxon>Eukaryota</taxon>
        <taxon>Metazoa</taxon>
        <taxon>Ecdysozoa</taxon>
        <taxon>Arthropoda</taxon>
        <taxon>Chelicerata</taxon>
        <taxon>Arachnida</taxon>
        <taxon>Acari</taxon>
        <taxon>Acariformes</taxon>
        <taxon>Sarcoptiformes</taxon>
        <taxon>Astigmata</taxon>
        <taxon>Psoroptidia</taxon>
        <taxon>Analgoidea</taxon>
        <taxon>Pyroglyphidae</taxon>
        <taxon>Dermatophagoidinae</taxon>
        <taxon>Dermatophagoides</taxon>
    </lineage>
</organism>
<dbReference type="FunCoup" id="A0A6P6XSQ2">
    <property type="interactions" value="753"/>
</dbReference>
<feature type="region of interest" description="Disordered" evidence="10">
    <location>
        <begin position="90"/>
        <end position="120"/>
    </location>
</feature>
<feature type="compositionally biased region" description="Low complexity" evidence="10">
    <location>
        <begin position="93"/>
        <end position="120"/>
    </location>
</feature>
<evidence type="ECO:0000256" key="4">
    <source>
        <dbReference type="ARBA" id="ARBA00022771"/>
    </source>
</evidence>
<name>A0A6P6XSQ2_DERPT</name>
<dbReference type="InParanoid" id="A0A6P6XSQ2"/>
<evidence type="ECO:0000256" key="3">
    <source>
        <dbReference type="ARBA" id="ARBA00022723"/>
    </source>
</evidence>
<dbReference type="FunFam" id="1.10.10.60:FF:000012">
    <property type="entry name" value="Metastasis-associated 1 family, member 3"/>
    <property type="match status" value="1"/>
</dbReference>
<evidence type="ECO:0000313" key="14">
    <source>
        <dbReference type="RefSeq" id="XP_027196405.1"/>
    </source>
</evidence>
<evidence type="ECO:0000256" key="10">
    <source>
        <dbReference type="SAM" id="MobiDB-lite"/>
    </source>
</evidence>
<dbReference type="GO" id="GO:0003677">
    <property type="term" value="F:DNA binding"/>
    <property type="evidence" value="ECO:0007669"/>
    <property type="project" value="UniProtKB-KW"/>
</dbReference>
<feature type="region of interest" description="Disordered" evidence="10">
    <location>
        <begin position="1"/>
        <end position="77"/>
    </location>
</feature>
<dbReference type="InterPro" id="IPR001005">
    <property type="entry name" value="SANT/Myb"/>
</dbReference>
<dbReference type="InterPro" id="IPR040138">
    <property type="entry name" value="MIER/MTA"/>
</dbReference>
<dbReference type="RefSeq" id="XP_027196405.1">
    <property type="nucleotide sequence ID" value="XM_027340604.1"/>
</dbReference>
<dbReference type="PROSITE" id="PS51156">
    <property type="entry name" value="ELM2"/>
    <property type="match status" value="1"/>
</dbReference>
<dbReference type="GO" id="GO:0042826">
    <property type="term" value="F:histone deacetylase binding"/>
    <property type="evidence" value="ECO:0007669"/>
    <property type="project" value="TreeGrafter"/>
</dbReference>
<keyword evidence="3" id="KW-0479">Metal-binding</keyword>
<keyword evidence="5" id="KW-0862">Zinc</keyword>
<gene>
    <name evidence="14" type="primary">LOC113790900</name>
</gene>
<dbReference type="Pfam" id="PF19426">
    <property type="entry name" value="MIER1_3_C"/>
    <property type="match status" value="1"/>
</dbReference>
<feature type="region of interest" description="Disordered" evidence="10">
    <location>
        <begin position="357"/>
        <end position="449"/>
    </location>
</feature>
<feature type="compositionally biased region" description="Acidic residues" evidence="10">
    <location>
        <begin position="39"/>
        <end position="62"/>
    </location>
</feature>
<evidence type="ECO:0000259" key="11">
    <source>
        <dbReference type="PROSITE" id="PS51156"/>
    </source>
</evidence>
<keyword evidence="8" id="KW-0804">Transcription</keyword>
<feature type="compositionally biased region" description="Gly residues" evidence="10">
    <location>
        <begin position="13"/>
        <end position="23"/>
    </location>
</feature>
<sequence length="571" mass="63071">MAEPNTNDSNIIGSGGGGGGGGSDSDQDFDPSAEMLVNDFDDEHTMDEEEALADDDDEIDDELTNKDEIEKLNQEKDIPIEELLRMYGYDKPTTTTTSDNVDQSTSDSSNSNNLTSQTQTSVTTAATTAINNNINQLLSDSSDDDSDEDFSVNEDEWRRTIQVGSDFQAVIPDGLKHYEHDSNIGHNNILLWKPPISLLNLDEYLLEYAKLSLSSDEDSLNDFVLPTGAHIKDDEQALFTLFQCKYDMKKALYLHENDNETKAPISEPMTPWSEEECRAFESGLRALGKDFYQIKHSRIPTRSVGEVVSFYYLWKKTERHDIFANKFRIEKKKYSLHPGTTDYMDRFLDEQENVSINNIPLNQNNNNSTLSTSSNVQMNSQQPQTTQNNSSNHHNHNHGMTISLQQPSSSSSSSSNRQSLHSRHAQQTTPSSSHYHQHHPTINNNNTSMSLGRTIQVSNEPQTILINDYHVSSNDDKPIVVCTGGGSSSNHGNYYGSNSGETSSSSSNTKTIVVGKNPIMIDGTWVSSSSSSSSSSLSATSSSATTANLTPSVSIYKIPHTTSSSSSSFNR</sequence>
<accession>A0A6P6XSQ2</accession>
<dbReference type="SMART" id="SM01189">
    <property type="entry name" value="ELM2"/>
    <property type="match status" value="1"/>
</dbReference>
<dbReference type="PANTHER" id="PTHR10865">
    <property type="entry name" value="METASTASIS-ASSOCIATED PROTEIN AND MESODERM INDUCTION EARLY RESPONSE PROTEIN"/>
    <property type="match status" value="1"/>
</dbReference>
<dbReference type="OMA" id="TEVEFIM"/>
<feature type="domain" description="SANT" evidence="12">
    <location>
        <begin position="267"/>
        <end position="319"/>
    </location>
</feature>
<dbReference type="Gene3D" id="1.10.10.60">
    <property type="entry name" value="Homeodomain-like"/>
    <property type="match status" value="1"/>
</dbReference>
<feature type="domain" description="ELM2" evidence="11">
    <location>
        <begin position="159"/>
        <end position="259"/>
    </location>
</feature>
<evidence type="ECO:0000256" key="2">
    <source>
        <dbReference type="ARBA" id="ARBA00022491"/>
    </source>
</evidence>
<dbReference type="Pfam" id="PF01448">
    <property type="entry name" value="ELM2"/>
    <property type="match status" value="1"/>
</dbReference>
<feature type="compositionally biased region" description="Low complexity" evidence="10">
    <location>
        <begin position="403"/>
        <end position="419"/>
    </location>
</feature>
<feature type="compositionally biased region" description="Polar residues" evidence="10">
    <location>
        <begin position="1"/>
        <end position="12"/>
    </location>
</feature>
<evidence type="ECO:0000313" key="13">
    <source>
        <dbReference type="Proteomes" id="UP000515146"/>
    </source>
</evidence>
<evidence type="ECO:0000259" key="12">
    <source>
        <dbReference type="PROSITE" id="PS51293"/>
    </source>
</evidence>